<keyword evidence="1" id="KW-1133">Transmembrane helix</keyword>
<evidence type="ECO:0000313" key="2">
    <source>
        <dbReference type="EMBL" id="KYP74828.1"/>
    </source>
</evidence>
<sequence length="78" mass="8777">MDSNVSKLPISCGMVPINRLWDKFKDCNPMSIYISKGTFPNKLLLERSITFIKLTYSLSLPFISIVIVHAMGIENSAK</sequence>
<dbReference type="EMBL" id="CM003604">
    <property type="protein sequence ID" value="KYP74828.1"/>
    <property type="molecule type" value="Genomic_DNA"/>
</dbReference>
<dbReference type="AlphaFoldDB" id="A0A151U6E0"/>
<gene>
    <name evidence="2" type="ORF">KK1_007521</name>
</gene>
<keyword evidence="1" id="KW-0472">Membrane</keyword>
<evidence type="ECO:0000256" key="1">
    <source>
        <dbReference type="SAM" id="Phobius"/>
    </source>
</evidence>
<protein>
    <submittedName>
        <fullName evidence="2">Uncharacterized protein</fullName>
    </submittedName>
</protein>
<keyword evidence="3" id="KW-1185">Reference proteome</keyword>
<name>A0A151U6E0_CAJCA</name>
<dbReference type="Proteomes" id="UP000075243">
    <property type="component" value="Chromosome 2"/>
</dbReference>
<feature type="transmembrane region" description="Helical" evidence="1">
    <location>
        <begin position="54"/>
        <end position="73"/>
    </location>
</feature>
<reference evidence="2 3" key="1">
    <citation type="journal article" date="2012" name="Nat. Biotechnol.">
        <title>Draft genome sequence of pigeonpea (Cajanus cajan), an orphan legume crop of resource-poor farmers.</title>
        <authorList>
            <person name="Varshney R.K."/>
            <person name="Chen W."/>
            <person name="Li Y."/>
            <person name="Bharti A.K."/>
            <person name="Saxena R.K."/>
            <person name="Schlueter J.A."/>
            <person name="Donoghue M.T."/>
            <person name="Azam S."/>
            <person name="Fan G."/>
            <person name="Whaley A.M."/>
            <person name="Farmer A.D."/>
            <person name="Sheridan J."/>
            <person name="Iwata A."/>
            <person name="Tuteja R."/>
            <person name="Penmetsa R.V."/>
            <person name="Wu W."/>
            <person name="Upadhyaya H.D."/>
            <person name="Yang S.P."/>
            <person name="Shah T."/>
            <person name="Saxena K.B."/>
            <person name="Michael T."/>
            <person name="McCombie W.R."/>
            <person name="Yang B."/>
            <person name="Zhang G."/>
            <person name="Yang H."/>
            <person name="Wang J."/>
            <person name="Spillane C."/>
            <person name="Cook D.R."/>
            <person name="May G.D."/>
            <person name="Xu X."/>
            <person name="Jackson S.A."/>
        </authorList>
    </citation>
    <scope>NUCLEOTIDE SEQUENCE [LARGE SCALE GENOMIC DNA]</scope>
    <source>
        <strain evidence="3">cv. Asha</strain>
    </source>
</reference>
<keyword evidence="1" id="KW-0812">Transmembrane</keyword>
<evidence type="ECO:0000313" key="3">
    <source>
        <dbReference type="Proteomes" id="UP000075243"/>
    </source>
</evidence>
<organism evidence="2 3">
    <name type="scientific">Cajanus cajan</name>
    <name type="common">Pigeon pea</name>
    <name type="synonym">Cajanus indicus</name>
    <dbReference type="NCBI Taxonomy" id="3821"/>
    <lineage>
        <taxon>Eukaryota</taxon>
        <taxon>Viridiplantae</taxon>
        <taxon>Streptophyta</taxon>
        <taxon>Embryophyta</taxon>
        <taxon>Tracheophyta</taxon>
        <taxon>Spermatophyta</taxon>
        <taxon>Magnoliopsida</taxon>
        <taxon>eudicotyledons</taxon>
        <taxon>Gunneridae</taxon>
        <taxon>Pentapetalae</taxon>
        <taxon>rosids</taxon>
        <taxon>fabids</taxon>
        <taxon>Fabales</taxon>
        <taxon>Fabaceae</taxon>
        <taxon>Papilionoideae</taxon>
        <taxon>50 kb inversion clade</taxon>
        <taxon>NPAAA clade</taxon>
        <taxon>indigoferoid/millettioid clade</taxon>
        <taxon>Phaseoleae</taxon>
        <taxon>Cajanus</taxon>
    </lineage>
</organism>
<dbReference type="Gramene" id="C.cajan_07318.t">
    <property type="protein sequence ID" value="C.cajan_07318.t.cds1"/>
    <property type="gene ID" value="C.cajan_07318"/>
</dbReference>
<proteinExistence type="predicted"/>
<accession>A0A151U6E0</accession>